<protein>
    <recommendedName>
        <fullName evidence="2">Eukaryotic translation initiation factor 2A</fullName>
    </recommendedName>
</protein>
<dbReference type="PANTHER" id="PTHR13227:SF0">
    <property type="entry name" value="EUKARYOTIC TRANSLATION INITIATION FACTOR 2A"/>
    <property type="match status" value="1"/>
</dbReference>
<evidence type="ECO:0000256" key="8">
    <source>
        <dbReference type="SAM" id="MobiDB-lite"/>
    </source>
</evidence>
<evidence type="ECO:0000256" key="6">
    <source>
        <dbReference type="ARBA" id="ARBA00022845"/>
    </source>
</evidence>
<keyword evidence="4" id="KW-0853">WD repeat</keyword>
<dbReference type="InterPro" id="IPR015943">
    <property type="entry name" value="WD40/YVTN_repeat-like_dom_sf"/>
</dbReference>
<accession>A0AAD8UW51</accession>
<evidence type="ECO:0000256" key="3">
    <source>
        <dbReference type="ARBA" id="ARBA00022540"/>
    </source>
</evidence>
<dbReference type="GO" id="GO:0003743">
    <property type="term" value="F:translation initiation factor activity"/>
    <property type="evidence" value="ECO:0007669"/>
    <property type="project" value="UniProtKB-KW"/>
</dbReference>
<dbReference type="InterPro" id="IPR011387">
    <property type="entry name" value="TIF2A"/>
</dbReference>
<dbReference type="AlphaFoldDB" id="A0AAD8UW51"/>
<dbReference type="Pfam" id="PF08662">
    <property type="entry name" value="eIF2A"/>
    <property type="match status" value="1"/>
</dbReference>
<feature type="domain" description="Translation initiation factor beta propellor-like" evidence="9">
    <location>
        <begin position="330"/>
        <end position="519"/>
    </location>
</feature>
<dbReference type="GO" id="GO:0003729">
    <property type="term" value="F:mRNA binding"/>
    <property type="evidence" value="ECO:0007669"/>
    <property type="project" value="TreeGrafter"/>
</dbReference>
<dbReference type="GO" id="GO:0043022">
    <property type="term" value="F:ribosome binding"/>
    <property type="evidence" value="ECO:0007669"/>
    <property type="project" value="TreeGrafter"/>
</dbReference>
<dbReference type="SUPFAM" id="SSF82171">
    <property type="entry name" value="DPP6 N-terminal domain-like"/>
    <property type="match status" value="1"/>
</dbReference>
<evidence type="ECO:0000313" key="11">
    <source>
        <dbReference type="Proteomes" id="UP001230268"/>
    </source>
</evidence>
<dbReference type="PANTHER" id="PTHR13227">
    <property type="entry name" value="EUKARYOTIC TRANSLATION INITIATION FACTOR 2A"/>
    <property type="match status" value="1"/>
</dbReference>
<keyword evidence="6" id="KW-0810">Translation regulation</keyword>
<comment type="similarity">
    <text evidence="1">Belongs to the WD repeat EIF2A family.</text>
</comment>
<keyword evidence="5" id="KW-0677">Repeat</keyword>
<evidence type="ECO:0000313" key="10">
    <source>
        <dbReference type="EMBL" id="KAK1444704.1"/>
    </source>
</evidence>
<evidence type="ECO:0000256" key="4">
    <source>
        <dbReference type="ARBA" id="ARBA00022574"/>
    </source>
</evidence>
<organism evidence="10 11">
    <name type="scientific">Babesia gibsoni</name>
    <dbReference type="NCBI Taxonomy" id="33632"/>
    <lineage>
        <taxon>Eukaryota</taxon>
        <taxon>Sar</taxon>
        <taxon>Alveolata</taxon>
        <taxon>Apicomplexa</taxon>
        <taxon>Aconoidasida</taxon>
        <taxon>Piroplasmida</taxon>
        <taxon>Babesiidae</taxon>
        <taxon>Babesia</taxon>
    </lineage>
</organism>
<dbReference type="GO" id="GO:0022627">
    <property type="term" value="C:cytosolic small ribosomal subunit"/>
    <property type="evidence" value="ECO:0007669"/>
    <property type="project" value="TreeGrafter"/>
</dbReference>
<dbReference type="InterPro" id="IPR013979">
    <property type="entry name" value="TIF_beta_prop-like"/>
</dbReference>
<keyword evidence="7" id="KW-0648">Protein biosynthesis</keyword>
<comment type="caution">
    <text evidence="10">The sequence shown here is derived from an EMBL/GenBank/DDBJ whole genome shotgun (WGS) entry which is preliminary data.</text>
</comment>
<sequence length="770" mass="86086">MEVMKSDVNMFLIHGKDGIFVNSCVPQRPGDSPADVSAVPSNGNRPEVLNHFSCQKVWCLDRIARLYSRSPKNNVAIVEERLGLSILHLNTECSSDSTFDTLRGVGKFRNLYTPMGCKNIKHLQWSNNGVYLVIYFNLNNFSKETGLSLDDNLHIWDISQKAIVGTFSTRRLSPEQWPIIKWVGDNDMFAFCYSHEVSLYSISSTDASPIKSTRLLMTIPVHRVFSVEVFGGIEGTLAANDTGKAGTEVKATDDTIKVNGKDLGNESADKSEVVAEGDFSFLGRGGWISLAAYTKADISTQVSGNLYITTIRAVGNKLVEESSHNHELKSEDSAEMMWSPSGKYLMVLGQSTVDLAGERYGSTSNCLLYNRDGTFIRRVNAQTTHDARWCPIRDEFIVMEGNMPCDITLFDATCKPLFEFPKSYRNTIKWNPLGNMVALCGFGNLAGEICFWYRKESNEYEQIIHLKEPCTVVSEWSLDSKYFMAASTFPRMKVDNFLKIFNHEGDLIEHQKFHECYDVCWMGVSASEADFVRPRVRNTVQRKALYRPKMHSKEDDVKSAADGVSSKIQAGLGVSAKALKSRSSSPLGNPPAHMVAQVEGGIDSSSWNPLNSTRMPTKGTIPLGNSRFPRDTRYKGSLFSNDYGDKNDPSVDLLDAFKHVFALSQSPAPSKPVQYEAVSQSQPRRPEEPQAMENPQVAQDRRATYNNRPAGETTDVQENAAKSLSMLMRIKNQLHCEKSKPLQQSILDEVQLLKLLLEAKNRSVNRTQVE</sequence>
<feature type="region of interest" description="Disordered" evidence="8">
    <location>
        <begin position="668"/>
        <end position="700"/>
    </location>
</feature>
<dbReference type="GO" id="GO:0006417">
    <property type="term" value="P:regulation of translation"/>
    <property type="evidence" value="ECO:0007669"/>
    <property type="project" value="UniProtKB-KW"/>
</dbReference>
<dbReference type="Gene3D" id="2.130.10.10">
    <property type="entry name" value="YVTN repeat-like/Quinoprotein amine dehydrogenase"/>
    <property type="match status" value="1"/>
</dbReference>
<keyword evidence="11" id="KW-1185">Reference proteome</keyword>
<keyword evidence="3 10" id="KW-0396">Initiation factor</keyword>
<evidence type="ECO:0000256" key="1">
    <source>
        <dbReference type="ARBA" id="ARBA00009573"/>
    </source>
</evidence>
<proteinExistence type="inferred from homology"/>
<dbReference type="Proteomes" id="UP001230268">
    <property type="component" value="Unassembled WGS sequence"/>
</dbReference>
<name>A0AAD8UW51_BABGI</name>
<gene>
    <name evidence="10" type="ORF">BgAZ_106100</name>
</gene>
<evidence type="ECO:0000256" key="5">
    <source>
        <dbReference type="ARBA" id="ARBA00022737"/>
    </source>
</evidence>
<evidence type="ECO:0000256" key="7">
    <source>
        <dbReference type="ARBA" id="ARBA00022917"/>
    </source>
</evidence>
<dbReference type="EMBL" id="JAVEPI010000001">
    <property type="protein sequence ID" value="KAK1444704.1"/>
    <property type="molecule type" value="Genomic_DNA"/>
</dbReference>
<dbReference type="GO" id="GO:0000049">
    <property type="term" value="F:tRNA binding"/>
    <property type="evidence" value="ECO:0007669"/>
    <property type="project" value="TreeGrafter"/>
</dbReference>
<evidence type="ECO:0000259" key="9">
    <source>
        <dbReference type="Pfam" id="PF08662"/>
    </source>
</evidence>
<feature type="region of interest" description="Disordered" evidence="8">
    <location>
        <begin position="611"/>
        <end position="631"/>
    </location>
</feature>
<reference evidence="10" key="1">
    <citation type="submission" date="2023-08" db="EMBL/GenBank/DDBJ databases">
        <title>Draft sequence of the Babesia gibsoni genome.</title>
        <authorList>
            <person name="Yamagishi J.Y."/>
            <person name="Xuan X.X."/>
        </authorList>
    </citation>
    <scope>NUCLEOTIDE SEQUENCE</scope>
    <source>
        <strain evidence="10">Azabu</strain>
    </source>
</reference>
<evidence type="ECO:0000256" key="2">
    <source>
        <dbReference type="ARBA" id="ARBA00013819"/>
    </source>
</evidence>